<organism evidence="2 3">
    <name type="scientific">Ophiophagus hannah</name>
    <name type="common">King cobra</name>
    <name type="synonym">Naja hannah</name>
    <dbReference type="NCBI Taxonomy" id="8665"/>
    <lineage>
        <taxon>Eukaryota</taxon>
        <taxon>Metazoa</taxon>
        <taxon>Chordata</taxon>
        <taxon>Craniata</taxon>
        <taxon>Vertebrata</taxon>
        <taxon>Euteleostomi</taxon>
        <taxon>Lepidosauria</taxon>
        <taxon>Squamata</taxon>
        <taxon>Bifurcata</taxon>
        <taxon>Unidentata</taxon>
        <taxon>Episquamata</taxon>
        <taxon>Toxicofera</taxon>
        <taxon>Serpentes</taxon>
        <taxon>Colubroidea</taxon>
        <taxon>Elapidae</taxon>
        <taxon>Elapinae</taxon>
        <taxon>Ophiophagus</taxon>
    </lineage>
</organism>
<feature type="region of interest" description="Disordered" evidence="1">
    <location>
        <begin position="1"/>
        <end position="107"/>
    </location>
</feature>
<feature type="compositionally biased region" description="Basic and acidic residues" evidence="1">
    <location>
        <begin position="89"/>
        <end position="101"/>
    </location>
</feature>
<dbReference type="AlphaFoldDB" id="V8N7N2"/>
<feature type="compositionally biased region" description="Basic residues" evidence="1">
    <location>
        <begin position="40"/>
        <end position="54"/>
    </location>
</feature>
<dbReference type="Proteomes" id="UP000018936">
    <property type="component" value="Unassembled WGS sequence"/>
</dbReference>
<dbReference type="EMBL" id="AZIM01007956">
    <property type="protein sequence ID" value="ETE57668.1"/>
    <property type="molecule type" value="Genomic_DNA"/>
</dbReference>
<feature type="non-terminal residue" evidence="2">
    <location>
        <position position="1"/>
    </location>
</feature>
<reference evidence="2 3" key="1">
    <citation type="journal article" date="2013" name="Proc. Natl. Acad. Sci. U.S.A.">
        <title>The king cobra genome reveals dynamic gene evolution and adaptation in the snake venom system.</title>
        <authorList>
            <person name="Vonk F.J."/>
            <person name="Casewell N.R."/>
            <person name="Henkel C.V."/>
            <person name="Heimberg A.M."/>
            <person name="Jansen H.J."/>
            <person name="McCleary R.J."/>
            <person name="Kerkkamp H.M."/>
            <person name="Vos R.A."/>
            <person name="Guerreiro I."/>
            <person name="Calvete J.J."/>
            <person name="Wuster W."/>
            <person name="Woods A.E."/>
            <person name="Logan J.M."/>
            <person name="Harrison R.A."/>
            <person name="Castoe T.A."/>
            <person name="de Koning A.P."/>
            <person name="Pollock D.D."/>
            <person name="Yandell M."/>
            <person name="Calderon D."/>
            <person name="Renjifo C."/>
            <person name="Currier R.B."/>
            <person name="Salgado D."/>
            <person name="Pla D."/>
            <person name="Sanz L."/>
            <person name="Hyder A.S."/>
            <person name="Ribeiro J.M."/>
            <person name="Arntzen J.W."/>
            <person name="van den Thillart G.E."/>
            <person name="Boetzer M."/>
            <person name="Pirovano W."/>
            <person name="Dirks R.P."/>
            <person name="Spaink H.P."/>
            <person name="Duboule D."/>
            <person name="McGlinn E."/>
            <person name="Kini R.M."/>
            <person name="Richardson M.K."/>
        </authorList>
    </citation>
    <scope>NUCLEOTIDE SEQUENCE</scope>
    <source>
        <tissue evidence="2">Blood</tissue>
    </source>
</reference>
<proteinExistence type="predicted"/>
<evidence type="ECO:0000313" key="2">
    <source>
        <dbReference type="EMBL" id="ETE57668.1"/>
    </source>
</evidence>
<gene>
    <name evidence="2" type="primary">PXR1</name>
    <name evidence="2" type="ORF">L345_16615</name>
</gene>
<evidence type="ECO:0000313" key="3">
    <source>
        <dbReference type="Proteomes" id="UP000018936"/>
    </source>
</evidence>
<keyword evidence="3" id="KW-1185">Reference proteome</keyword>
<sequence length="155" mass="18358">MRKEGSGHLLEWRKKEKKRGREERERKGGREEERKEREKGRKKRAREKERKKKGGREGGGRKERAREKERKKRKEGRKEGGKPTQSQLPEKRMGKVKREAETLFEPRFSRDTQSLVAKTRRIFRDDVGLIKSIALGPDINRLSPEGRRRKTSEGK</sequence>
<feature type="compositionally biased region" description="Basic and acidic residues" evidence="1">
    <location>
        <begin position="55"/>
        <end position="68"/>
    </location>
</feature>
<feature type="compositionally biased region" description="Basic and acidic residues" evidence="1">
    <location>
        <begin position="1"/>
        <end position="39"/>
    </location>
</feature>
<evidence type="ECO:0000256" key="1">
    <source>
        <dbReference type="SAM" id="MobiDB-lite"/>
    </source>
</evidence>
<accession>V8N7N2</accession>
<comment type="caution">
    <text evidence="2">The sequence shown here is derived from an EMBL/GenBank/DDBJ whole genome shotgun (WGS) entry which is preliminary data.</text>
</comment>
<protein>
    <submittedName>
        <fullName evidence="2">Pxr1</fullName>
    </submittedName>
</protein>
<name>V8N7N2_OPHHA</name>